<sequence length="739" mass="83772">MADITSNTPGNQLNNDKESVGTSMHPYDLSRIYQTTTRYGLIQPHFYHFGLEKDEVHNSSREDIMTLPMQSPAFTNIKRKSNYFFVPKSALLPVNWEKVNKEPSFGDDIPNADVGLFGRHPLYVAVALLKMSLSFVALPTDESVANKQLYAKFFGNFNDLSYTESISNAIKLACRFAILSEALFSSKSLLSSLGSPLNSYYHRLLIGYTYEPFVSNPALAFETAFSSFFEKVIFKKVKSVTIEGKVYNIKGNGTHDGRYITQSEFIDLFRFRPEFVGTIHLKTPVASWSDYTALINELFDALTSTSSNIPLLPIGLFNIQSSTEVDNPEAINFAKYDLIDGFNYDSLLSYQMGVACQYNNDQTDYVLNPALWLSVMQSMLLRMVSDDGTHANDKLILPTFEYNGASYVYDCVSGYNISRLIDYLEHLDTHTSGYNEEVYTYDNLDVSLSALQNIFCFQPSLKYFDYFLGGRTRIYSVGDNIVDDPSNMAEVAKGLIYQKAKMIFARVGNDYDDYTKEVLNAFNGIDQYHDILPCGGSEYSIQSYNVENNTQQGQGELVSSVNSGGSLGSCDLTLQVRGCVIGVSFVTAERIYSRASESFYYKKDRLDHFNPLLQHTGDISLNRFLLDTSMLNNPADMSKVYSYMVKDMDYKQTFHHADGAFLDSLPSWSFIADLVGEPEYFALCDTLNQYSIRELPSVFDRFWENIPYISEGTRFHYILNIYNDTTVVRNMIPKPQLMQ</sequence>
<dbReference type="InterPro" id="IPR037002">
    <property type="entry name" value="Microviridae_protein_F_sf"/>
</dbReference>
<evidence type="ECO:0000313" key="2">
    <source>
        <dbReference type="EMBL" id="CRY97204.1"/>
    </source>
</evidence>
<name>A0A0H5Q6Z7_9ZZZZ</name>
<dbReference type="GO" id="GO:0005198">
    <property type="term" value="F:structural molecule activity"/>
    <property type="evidence" value="ECO:0007669"/>
    <property type="project" value="InterPro"/>
</dbReference>
<feature type="compositionally biased region" description="Polar residues" evidence="1">
    <location>
        <begin position="1"/>
        <end position="14"/>
    </location>
</feature>
<dbReference type="EMBL" id="LN853965">
    <property type="protein sequence ID" value="CRY97204.1"/>
    <property type="molecule type" value="Genomic_DNA"/>
</dbReference>
<reference evidence="2" key="1">
    <citation type="submission" date="2015-06" db="EMBL/GenBank/DDBJ databases">
        <authorList>
            <person name="Joergensen T."/>
        </authorList>
    </citation>
    <scope>NUCLEOTIDE SEQUENCE</scope>
    <source>
        <strain evidence="2">RGFK1416</strain>
    </source>
</reference>
<reference evidence="2" key="2">
    <citation type="submission" date="2015-07" db="EMBL/GenBank/DDBJ databases">
        <title>Plasmids, circular viruses and viroids from rat gut.</title>
        <authorList>
            <person name="Jorgensen T.J."/>
            <person name="Hansen M.A."/>
            <person name="Xu Z."/>
            <person name="Tabak M.A."/>
            <person name="Sorensen S.J."/>
            <person name="Hansen L.H."/>
        </authorList>
    </citation>
    <scope>NUCLEOTIDE SEQUENCE</scope>
    <source>
        <strain evidence="2">RGFK1416</strain>
    </source>
</reference>
<accession>A0A0H5Q6Z7</accession>
<organism evidence="2">
    <name type="scientific">uncultured prokaryote</name>
    <dbReference type="NCBI Taxonomy" id="198431"/>
    <lineage>
        <taxon>unclassified sequences</taxon>
        <taxon>environmental samples</taxon>
    </lineage>
</organism>
<feature type="region of interest" description="Disordered" evidence="1">
    <location>
        <begin position="1"/>
        <end position="22"/>
    </location>
</feature>
<dbReference type="AlphaFoldDB" id="A0A0H5Q6Z7"/>
<protein>
    <submittedName>
        <fullName evidence="2">Uncharacterized protein</fullName>
    </submittedName>
</protein>
<dbReference type="Gene3D" id="2.60.169.10">
    <property type="entry name" value="Microviridae F protein"/>
    <property type="match status" value="2"/>
</dbReference>
<proteinExistence type="predicted"/>
<evidence type="ECO:0000256" key="1">
    <source>
        <dbReference type="SAM" id="MobiDB-lite"/>
    </source>
</evidence>